<protein>
    <recommendedName>
        <fullName evidence="4">Protein SSUH2 homolog</fullName>
    </recommendedName>
</protein>
<dbReference type="EMBL" id="OU963865">
    <property type="protein sequence ID" value="CAH0389532.1"/>
    <property type="molecule type" value="Genomic_DNA"/>
</dbReference>
<keyword evidence="3" id="KW-1185">Reference proteome</keyword>
<feature type="region of interest" description="Disordered" evidence="1">
    <location>
        <begin position="1"/>
        <end position="23"/>
    </location>
</feature>
<evidence type="ECO:0008006" key="4">
    <source>
        <dbReference type="Google" id="ProtNLM"/>
    </source>
</evidence>
<evidence type="ECO:0000313" key="3">
    <source>
        <dbReference type="Proteomes" id="UP001152759"/>
    </source>
</evidence>
<dbReference type="PANTHER" id="PTHR48465:SF1">
    <property type="entry name" value="PROTEIN SSUH2 HOMOLOG"/>
    <property type="match status" value="1"/>
</dbReference>
<dbReference type="PANTHER" id="PTHR48465">
    <property type="entry name" value="PROTEIN SSUH2 HOMOLOG"/>
    <property type="match status" value="1"/>
</dbReference>
<sequence>MAPPSRRTSLNSNAASTRRSSLMQKCHGAGWDDSIAAPGLPQLDPSDSVEGYEELTFESTVVPPPDSIQILGPLRQADCWRHSTNIPGTENLAEKQARTHLKSYVSKHSCYGKAPVKTMIITDMQSFSTFHYQLDSFVEMREVAWVFEAWNSGLPVEERGEGQAPLPWEIEVEPERLFQDEVRVIHVPHTSVLKSCHRCFGVGTNFCNECKGKGWIRCLHCHGDGFTADSEYRERCFYCRASNHGYGRMDCNKCRATGKMGCPQCENSGLIICYIQLTVTWKVNSSEFILERTGLPRKLISEVSGEIVFNEQNSIVGPISDFPEEAMVNASNRLIKKHHRLYADQYIICQRQRIRVVPVALIKYTWKGHDGEFFVYGIEKKVHAPDYPQTCCWGCIII</sequence>
<dbReference type="Proteomes" id="UP001152759">
    <property type="component" value="Chromosome 4"/>
</dbReference>
<evidence type="ECO:0000313" key="2">
    <source>
        <dbReference type="EMBL" id="CAH0389532.1"/>
    </source>
</evidence>
<dbReference type="AlphaFoldDB" id="A0A9P0ACA7"/>
<dbReference type="InterPro" id="IPR052789">
    <property type="entry name" value="SSUH2_homolog"/>
</dbReference>
<organism evidence="2 3">
    <name type="scientific">Bemisia tabaci</name>
    <name type="common">Sweetpotato whitefly</name>
    <name type="synonym">Aleurodes tabaci</name>
    <dbReference type="NCBI Taxonomy" id="7038"/>
    <lineage>
        <taxon>Eukaryota</taxon>
        <taxon>Metazoa</taxon>
        <taxon>Ecdysozoa</taxon>
        <taxon>Arthropoda</taxon>
        <taxon>Hexapoda</taxon>
        <taxon>Insecta</taxon>
        <taxon>Pterygota</taxon>
        <taxon>Neoptera</taxon>
        <taxon>Paraneoptera</taxon>
        <taxon>Hemiptera</taxon>
        <taxon>Sternorrhyncha</taxon>
        <taxon>Aleyrodoidea</taxon>
        <taxon>Aleyrodidae</taxon>
        <taxon>Aleyrodinae</taxon>
        <taxon>Bemisia</taxon>
    </lineage>
</organism>
<gene>
    <name evidence="2" type="ORF">BEMITA_LOCUS8348</name>
</gene>
<reference evidence="2" key="1">
    <citation type="submission" date="2021-12" db="EMBL/GenBank/DDBJ databases">
        <authorList>
            <person name="King R."/>
        </authorList>
    </citation>
    <scope>NUCLEOTIDE SEQUENCE</scope>
</reference>
<accession>A0A9P0ACA7</accession>
<name>A0A9P0ACA7_BEMTA</name>
<evidence type="ECO:0000256" key="1">
    <source>
        <dbReference type="SAM" id="MobiDB-lite"/>
    </source>
</evidence>
<proteinExistence type="predicted"/>